<dbReference type="AlphaFoldDB" id="A0A479ZWT0"/>
<protein>
    <submittedName>
        <fullName evidence="8">Binding-protein-dependent transport systems inner membrane component</fullName>
    </submittedName>
</protein>
<keyword evidence="5 7" id="KW-1133">Transmembrane helix</keyword>
<dbReference type="EMBL" id="BJCE01000061">
    <property type="protein sequence ID" value="GCL37085.1"/>
    <property type="molecule type" value="Genomic_DNA"/>
</dbReference>
<evidence type="ECO:0000256" key="1">
    <source>
        <dbReference type="ARBA" id="ARBA00004651"/>
    </source>
</evidence>
<evidence type="ECO:0000256" key="7">
    <source>
        <dbReference type="SAM" id="Phobius"/>
    </source>
</evidence>
<name>A0A479ZWT0_9CYAN</name>
<comment type="subcellular location">
    <subcellularLocation>
        <location evidence="1">Cell membrane</location>
        <topology evidence="1">Multi-pass membrane protein</topology>
    </subcellularLocation>
</comment>
<keyword evidence="9" id="KW-1185">Reference proteome</keyword>
<dbReference type="PANTHER" id="PTHR30151">
    <property type="entry name" value="ALKANE SULFONATE ABC TRANSPORTER-RELATED, MEMBRANE SUBUNIT"/>
    <property type="match status" value="1"/>
</dbReference>
<evidence type="ECO:0000256" key="2">
    <source>
        <dbReference type="ARBA" id="ARBA00022448"/>
    </source>
</evidence>
<feature type="transmembrane region" description="Helical" evidence="7">
    <location>
        <begin position="153"/>
        <end position="172"/>
    </location>
</feature>
<feature type="transmembrane region" description="Helical" evidence="7">
    <location>
        <begin position="20"/>
        <end position="40"/>
    </location>
</feature>
<gene>
    <name evidence="8" type="ORF">SR1949_21920</name>
</gene>
<keyword evidence="2" id="KW-0813">Transport</keyword>
<evidence type="ECO:0000256" key="4">
    <source>
        <dbReference type="ARBA" id="ARBA00022692"/>
    </source>
</evidence>
<feature type="transmembrane region" description="Helical" evidence="7">
    <location>
        <begin position="114"/>
        <end position="133"/>
    </location>
</feature>
<dbReference type="PANTHER" id="PTHR30151:SF7">
    <property type="entry name" value="NITRATE IMPORT PERMEASE PROTEIN NRTB"/>
    <property type="match status" value="1"/>
</dbReference>
<accession>A0A479ZWT0</accession>
<evidence type="ECO:0000256" key="3">
    <source>
        <dbReference type="ARBA" id="ARBA00022475"/>
    </source>
</evidence>
<dbReference type="InterPro" id="IPR035906">
    <property type="entry name" value="MetI-like_sf"/>
</dbReference>
<feature type="transmembrane region" description="Helical" evidence="7">
    <location>
        <begin position="73"/>
        <end position="94"/>
    </location>
</feature>
<feature type="transmembrane region" description="Helical" evidence="7">
    <location>
        <begin position="47"/>
        <end position="67"/>
    </location>
</feature>
<evidence type="ECO:0000256" key="5">
    <source>
        <dbReference type="ARBA" id="ARBA00022989"/>
    </source>
</evidence>
<proteinExistence type="predicted"/>
<sequence>MENSILVDIVATLQRLFVGYIPAVILGIFVGFIIGINGIVYQLFSRLFQIPNSIPSIAFLPIALILFKENETAAIFVVFVGVLWAIIVETATGIHKFRQQDNNSRVAIYYIFKALRLGMWIAWFTVIATEMLAGSKGLGFLVWNGYKANNPRYIIDALLYIAVIGVFLDQLLDLTGSVLYKIVGEKSKSSKSE</sequence>
<keyword evidence="3" id="KW-1003">Cell membrane</keyword>
<dbReference type="SUPFAM" id="SSF161098">
    <property type="entry name" value="MetI-like"/>
    <property type="match status" value="1"/>
</dbReference>
<organism evidence="8 9">
    <name type="scientific">Sphaerospermopsis reniformis</name>
    <dbReference type="NCBI Taxonomy" id="531300"/>
    <lineage>
        <taxon>Bacteria</taxon>
        <taxon>Bacillati</taxon>
        <taxon>Cyanobacteriota</taxon>
        <taxon>Cyanophyceae</taxon>
        <taxon>Nostocales</taxon>
        <taxon>Aphanizomenonaceae</taxon>
        <taxon>Sphaerospermopsis</taxon>
    </lineage>
</organism>
<keyword evidence="6 7" id="KW-0472">Membrane</keyword>
<comment type="caution">
    <text evidence="8">The sequence shown here is derived from an EMBL/GenBank/DDBJ whole genome shotgun (WGS) entry which is preliminary data.</text>
</comment>
<evidence type="ECO:0000313" key="8">
    <source>
        <dbReference type="EMBL" id="GCL37085.1"/>
    </source>
</evidence>
<evidence type="ECO:0000256" key="6">
    <source>
        <dbReference type="ARBA" id="ARBA00023136"/>
    </source>
</evidence>
<evidence type="ECO:0000313" key="9">
    <source>
        <dbReference type="Proteomes" id="UP000300142"/>
    </source>
</evidence>
<reference evidence="9" key="1">
    <citation type="submission" date="2019-02" db="EMBL/GenBank/DDBJ databases">
        <title>Draft genome sequence of Sphaerospermopsis reniformis NIES-1949.</title>
        <authorList>
            <person name="Yamaguchi H."/>
            <person name="Suzuki S."/>
            <person name="Kawachi M."/>
        </authorList>
    </citation>
    <scope>NUCLEOTIDE SEQUENCE [LARGE SCALE GENOMIC DNA]</scope>
    <source>
        <strain evidence="9">NIES-1949</strain>
    </source>
</reference>
<dbReference type="GO" id="GO:0005886">
    <property type="term" value="C:plasma membrane"/>
    <property type="evidence" value="ECO:0007669"/>
    <property type="project" value="UniProtKB-SubCell"/>
</dbReference>
<dbReference type="RefSeq" id="WP_096567669.1">
    <property type="nucleotide sequence ID" value="NZ_BJCE01000061.1"/>
</dbReference>
<dbReference type="Proteomes" id="UP000300142">
    <property type="component" value="Unassembled WGS sequence"/>
</dbReference>
<keyword evidence="4 7" id="KW-0812">Transmembrane</keyword>